<evidence type="ECO:0000256" key="1">
    <source>
        <dbReference type="ARBA" id="ARBA00006432"/>
    </source>
</evidence>
<gene>
    <name evidence="5" type="ORF">ENI35_04970</name>
</gene>
<dbReference type="InterPro" id="IPR025110">
    <property type="entry name" value="AMP-bd_C"/>
</dbReference>
<evidence type="ECO:0000313" key="5">
    <source>
        <dbReference type="EMBL" id="HEC68144.1"/>
    </source>
</evidence>
<evidence type="ECO:0000259" key="3">
    <source>
        <dbReference type="Pfam" id="PF00501"/>
    </source>
</evidence>
<evidence type="ECO:0008006" key="6">
    <source>
        <dbReference type="Google" id="ProtNLM"/>
    </source>
</evidence>
<dbReference type="EMBL" id="DRIH01000173">
    <property type="protein sequence ID" value="HEC68144.1"/>
    <property type="molecule type" value="Genomic_DNA"/>
</dbReference>
<feature type="domain" description="AMP-dependent synthetase/ligase" evidence="3">
    <location>
        <begin position="9"/>
        <end position="355"/>
    </location>
</feature>
<organism evidence="5">
    <name type="scientific">Desulfofervidus auxilii</name>
    <dbReference type="NCBI Taxonomy" id="1621989"/>
    <lineage>
        <taxon>Bacteria</taxon>
        <taxon>Pseudomonadati</taxon>
        <taxon>Thermodesulfobacteriota</taxon>
        <taxon>Candidatus Desulfofervidia</taxon>
        <taxon>Candidatus Desulfofervidales</taxon>
        <taxon>Candidatus Desulfofervidaceae</taxon>
        <taxon>Candidatus Desulfofervidus</taxon>
    </lineage>
</organism>
<protein>
    <recommendedName>
        <fullName evidence="6">Long-chain fatty acid--CoA ligase</fullName>
    </recommendedName>
</protein>
<feature type="domain" description="AMP-binding enzyme C-terminal" evidence="4">
    <location>
        <begin position="405"/>
        <end position="478"/>
    </location>
</feature>
<comment type="similarity">
    <text evidence="1">Belongs to the ATP-dependent AMP-binding enzyme family.</text>
</comment>
<reference evidence="5" key="1">
    <citation type="journal article" date="2020" name="mSystems">
        <title>Genome- and Community-Level Interaction Insights into Carbon Utilization and Element Cycling Functions of Hydrothermarchaeota in Hydrothermal Sediment.</title>
        <authorList>
            <person name="Zhou Z."/>
            <person name="Liu Y."/>
            <person name="Xu W."/>
            <person name="Pan J."/>
            <person name="Luo Z.H."/>
            <person name="Li M."/>
        </authorList>
    </citation>
    <scope>NUCLEOTIDE SEQUENCE [LARGE SCALE GENOMIC DNA]</scope>
    <source>
        <strain evidence="5">HyVt-389</strain>
    </source>
</reference>
<evidence type="ECO:0000256" key="2">
    <source>
        <dbReference type="ARBA" id="ARBA00022598"/>
    </source>
</evidence>
<dbReference type="PANTHER" id="PTHR24096">
    <property type="entry name" value="LONG-CHAIN-FATTY-ACID--COA LIGASE"/>
    <property type="match status" value="1"/>
</dbReference>
<dbReference type="Gene3D" id="3.40.50.12780">
    <property type="entry name" value="N-terminal domain of ligase-like"/>
    <property type="match status" value="1"/>
</dbReference>
<dbReference type="AlphaFoldDB" id="A0A7C1VMY7"/>
<proteinExistence type="inferred from homology"/>
<dbReference type="Pfam" id="PF13193">
    <property type="entry name" value="AMP-binding_C"/>
    <property type="match status" value="1"/>
</dbReference>
<dbReference type="InterPro" id="IPR045851">
    <property type="entry name" value="AMP-bd_C_sf"/>
</dbReference>
<dbReference type="GO" id="GO:0016405">
    <property type="term" value="F:CoA-ligase activity"/>
    <property type="evidence" value="ECO:0007669"/>
    <property type="project" value="TreeGrafter"/>
</dbReference>
<accession>A0A7C1VMY7</accession>
<dbReference type="PANTHER" id="PTHR24096:SF149">
    <property type="entry name" value="AMP-BINDING DOMAIN-CONTAINING PROTEIN-RELATED"/>
    <property type="match status" value="1"/>
</dbReference>
<dbReference type="InterPro" id="IPR000873">
    <property type="entry name" value="AMP-dep_synth/lig_dom"/>
</dbReference>
<dbReference type="Proteomes" id="UP000885738">
    <property type="component" value="Unassembled WGS sequence"/>
</dbReference>
<dbReference type="Pfam" id="PF00501">
    <property type="entry name" value="AMP-binding"/>
    <property type="match status" value="1"/>
</dbReference>
<keyword evidence="2" id="KW-0436">Ligase</keyword>
<name>A0A7C1VMY7_DESA2</name>
<dbReference type="SUPFAM" id="SSF56801">
    <property type="entry name" value="Acetyl-CoA synthetase-like"/>
    <property type="match status" value="1"/>
</dbReference>
<evidence type="ECO:0000259" key="4">
    <source>
        <dbReference type="Pfam" id="PF13193"/>
    </source>
</evidence>
<dbReference type="Gene3D" id="3.30.300.30">
    <property type="match status" value="1"/>
</dbReference>
<sequence length="485" mass="54084">MDVYKQFSQIAKEKAAKPAFIFKKEVITFAQALEKVNQIGHALEQFGLQPGEKLAIWLPNCPEYIMAYLAAFGLGATVIPIDIMATKDEAIKILNHAKASILITDNETAKIKKETPSIKHIMSNLEKLPIDDKTELRGMGNEEDVALIIYTSGTTGQQKGVMLTYKNLEFPVKTLGYFGLKDFKTILCAIPFSHEAGSLHTLFQATMGSTIVIIERFIPGRCLKYIEKYQVELIFAPPAILEALLKVTEKEIISLKSLKYVCPFGAPCHPRVFQAFMKKFPHINVITGYGLTESTAPNIILPLDAPMEIRVKKGILGKPAPWVKVKIVDDRGNELPPGEIGEVLLKGPFVMKGYYNEPQLTKEVIKDGWLCTGDLGYLDEEGYLYIAGRKKEVIITGGLTVYANEVEFVISEHPKVKEVAVISTPDKLRGELIKAIITLKEPCSPQEILSYCRQKLASYKLPRVIEFRPKLPKTSSGKIKKSELI</sequence>
<dbReference type="InterPro" id="IPR042099">
    <property type="entry name" value="ANL_N_sf"/>
</dbReference>
<comment type="caution">
    <text evidence="5">The sequence shown here is derived from an EMBL/GenBank/DDBJ whole genome shotgun (WGS) entry which is preliminary data.</text>
</comment>